<dbReference type="CDD" id="cd02440">
    <property type="entry name" value="AdoMet_MTases"/>
    <property type="match status" value="1"/>
</dbReference>
<proteinExistence type="predicted"/>
<dbReference type="RefSeq" id="WP_135877116.1">
    <property type="nucleotide sequence ID" value="NZ_SRSO01000012.1"/>
</dbReference>
<sequence>MKKSFEKQYHLFEKNHFWFKARRKYILQLLNTYSKNSSILDIGCSSGILLNELINIGFDSSNLFGIDISPKAIKNCKKNGIENAYVMDAQNILLNKKFDIIIASDCLEHIKNDEEAIKNWFNLLKPNGFLYVFVPAYNMLWSNHDVANMHYRRYTKNELTKKLYGAPFKVVKSGYWNFLLFIPVLIIRIFSKIKILKSKEVNGNLYKPGLLNNILFNLINLENKVLKHISFPFGISTYCVVQKSASKKD</sequence>
<feature type="transmembrane region" description="Helical" evidence="1">
    <location>
        <begin position="174"/>
        <end position="191"/>
    </location>
</feature>
<accession>A0A4S1DWY7</accession>
<gene>
    <name evidence="2" type="ORF">EM932_10355</name>
</gene>
<dbReference type="Pfam" id="PF13489">
    <property type="entry name" value="Methyltransf_23"/>
    <property type="match status" value="1"/>
</dbReference>
<keyword evidence="1" id="KW-1133">Transmembrane helix</keyword>
<keyword evidence="2" id="KW-0489">Methyltransferase</keyword>
<dbReference type="PANTHER" id="PTHR43861">
    <property type="entry name" value="TRANS-ACONITATE 2-METHYLTRANSFERASE-RELATED"/>
    <property type="match status" value="1"/>
</dbReference>
<name>A0A4S1DWY7_9FLAO</name>
<dbReference type="GO" id="GO:0008168">
    <property type="term" value="F:methyltransferase activity"/>
    <property type="evidence" value="ECO:0007669"/>
    <property type="project" value="UniProtKB-KW"/>
</dbReference>
<dbReference type="SUPFAM" id="SSF53335">
    <property type="entry name" value="S-adenosyl-L-methionine-dependent methyltransferases"/>
    <property type="match status" value="1"/>
</dbReference>
<keyword evidence="1" id="KW-0812">Transmembrane</keyword>
<reference evidence="2 3" key="1">
    <citation type="submission" date="2019-04" db="EMBL/GenBank/DDBJ databases">
        <authorList>
            <person name="Liu A."/>
        </authorList>
    </citation>
    <scope>NUCLEOTIDE SEQUENCE [LARGE SCALE GENOMIC DNA]</scope>
    <source>
        <strain evidence="2 3">RZ03</strain>
    </source>
</reference>
<dbReference type="Proteomes" id="UP000307602">
    <property type="component" value="Unassembled WGS sequence"/>
</dbReference>
<dbReference type="AlphaFoldDB" id="A0A4S1DWY7"/>
<evidence type="ECO:0000313" key="3">
    <source>
        <dbReference type="Proteomes" id="UP000307602"/>
    </source>
</evidence>
<keyword evidence="1" id="KW-0472">Membrane</keyword>
<dbReference type="EMBL" id="SRSO01000012">
    <property type="protein sequence ID" value="TGV02569.1"/>
    <property type="molecule type" value="Genomic_DNA"/>
</dbReference>
<keyword evidence="2" id="KW-0808">Transferase</keyword>
<organism evidence="2 3">
    <name type="scientific">Flavivirga rizhaonensis</name>
    <dbReference type="NCBI Taxonomy" id="2559571"/>
    <lineage>
        <taxon>Bacteria</taxon>
        <taxon>Pseudomonadati</taxon>
        <taxon>Bacteroidota</taxon>
        <taxon>Flavobacteriia</taxon>
        <taxon>Flavobacteriales</taxon>
        <taxon>Flavobacteriaceae</taxon>
        <taxon>Flavivirga</taxon>
    </lineage>
</organism>
<dbReference type="Gene3D" id="3.40.50.150">
    <property type="entry name" value="Vaccinia Virus protein VP39"/>
    <property type="match status" value="1"/>
</dbReference>
<dbReference type="InterPro" id="IPR029063">
    <property type="entry name" value="SAM-dependent_MTases_sf"/>
</dbReference>
<evidence type="ECO:0000313" key="2">
    <source>
        <dbReference type="EMBL" id="TGV02569.1"/>
    </source>
</evidence>
<dbReference type="OrthoDB" id="1524727at2"/>
<comment type="caution">
    <text evidence="2">The sequence shown here is derived from an EMBL/GenBank/DDBJ whole genome shotgun (WGS) entry which is preliminary data.</text>
</comment>
<keyword evidence="3" id="KW-1185">Reference proteome</keyword>
<protein>
    <submittedName>
        <fullName evidence="2">Class I SAM-dependent methyltransferase</fullName>
    </submittedName>
</protein>
<evidence type="ECO:0000256" key="1">
    <source>
        <dbReference type="SAM" id="Phobius"/>
    </source>
</evidence>
<dbReference type="GO" id="GO:0032259">
    <property type="term" value="P:methylation"/>
    <property type="evidence" value="ECO:0007669"/>
    <property type="project" value="UniProtKB-KW"/>
</dbReference>